<name>A0A2J7ZHI1_9CHLO</name>
<dbReference type="Gene3D" id="3.40.50.10440">
    <property type="entry name" value="Dihydroxyacetone kinase, domain 1"/>
    <property type="match status" value="1"/>
</dbReference>
<keyword evidence="3" id="KW-0808">Transferase</keyword>
<feature type="domain" description="DhaK" evidence="2">
    <location>
        <begin position="121"/>
        <end position="274"/>
    </location>
</feature>
<dbReference type="OrthoDB" id="1724672at2759"/>
<keyword evidence="3" id="KW-0418">Kinase</keyword>
<dbReference type="PANTHER" id="PTHR28629">
    <property type="entry name" value="TRIOKINASE/FMN CYCLASE"/>
    <property type="match status" value="1"/>
</dbReference>
<dbReference type="AlphaFoldDB" id="A0A2J7ZHI1"/>
<dbReference type="Proteomes" id="UP000236333">
    <property type="component" value="Unassembled WGS sequence"/>
</dbReference>
<dbReference type="GO" id="GO:0019563">
    <property type="term" value="P:glycerol catabolic process"/>
    <property type="evidence" value="ECO:0007669"/>
    <property type="project" value="TreeGrafter"/>
</dbReference>
<accession>A0A2J7ZHI1</accession>
<feature type="region of interest" description="Disordered" evidence="1">
    <location>
        <begin position="39"/>
        <end position="74"/>
    </location>
</feature>
<dbReference type="InterPro" id="IPR050861">
    <property type="entry name" value="Dihydroxyacetone_Kinase"/>
</dbReference>
<dbReference type="PANTHER" id="PTHR28629:SF4">
    <property type="entry name" value="TRIOKINASE_FMN CYCLASE"/>
    <property type="match status" value="1"/>
</dbReference>
<dbReference type="EMBL" id="PGGS01002228">
    <property type="protein sequence ID" value="PNG99735.1"/>
    <property type="molecule type" value="Genomic_DNA"/>
</dbReference>
<keyword evidence="4" id="KW-1185">Reference proteome</keyword>
<dbReference type="SUPFAM" id="SSF82549">
    <property type="entry name" value="DAK1/DegV-like"/>
    <property type="match status" value="1"/>
</dbReference>
<reference evidence="3 4" key="1">
    <citation type="journal article" date="2017" name="Mol. Biol. Evol.">
        <title>The 4-celled Tetrabaena socialis nuclear genome reveals the essential components for genetic control of cell number at the origin of multicellularity in the volvocine lineage.</title>
        <authorList>
            <person name="Featherston J."/>
            <person name="Arakaki Y."/>
            <person name="Hanschen E.R."/>
            <person name="Ferris P.J."/>
            <person name="Michod R.E."/>
            <person name="Olson B.J.S.C."/>
            <person name="Nozaki H."/>
            <person name="Durand P.M."/>
        </authorList>
    </citation>
    <scope>NUCLEOTIDE SEQUENCE [LARGE SCALE GENOMIC DNA]</scope>
    <source>
        <strain evidence="3 4">NIES-571</strain>
    </source>
</reference>
<dbReference type="GO" id="GO:0004371">
    <property type="term" value="F:glycerone kinase activity"/>
    <property type="evidence" value="ECO:0007669"/>
    <property type="project" value="InterPro"/>
</dbReference>
<sequence length="274" mass="28199">MYGDIIGFYVRALRLDATADATVDATAVAERLAHLQQQVQQQVHQNSSSGSAAIIGTTGSPQPPQEPQPAAASAGLSSYALLMQHPLSARSSPSSTDQHRLKHHEMSGACRGSAGKKLLNSPETAVIDAIEGLVLSHAHLQRLEGAPQIKVVINRRHDRSKVALVSGGGSGHEPAHAGYVGDGMLAAAVCGDVFASPSTEAVLAAIRAVTGPAGCLLIVKNYTGDRLNFGLAAEQALSEGLAVEVVVVGEDVAIEAPSPLAGRRGLAGTVLVHK</sequence>
<dbReference type="PROSITE" id="PS51481">
    <property type="entry name" value="DHAK"/>
    <property type="match status" value="1"/>
</dbReference>
<evidence type="ECO:0000313" key="4">
    <source>
        <dbReference type="Proteomes" id="UP000236333"/>
    </source>
</evidence>
<evidence type="ECO:0000256" key="1">
    <source>
        <dbReference type="SAM" id="MobiDB-lite"/>
    </source>
</evidence>
<proteinExistence type="predicted"/>
<feature type="non-terminal residue" evidence="3">
    <location>
        <position position="274"/>
    </location>
</feature>
<dbReference type="Pfam" id="PF02733">
    <property type="entry name" value="Dak1"/>
    <property type="match status" value="1"/>
</dbReference>
<gene>
    <name evidence="3" type="ORF">TSOC_014480</name>
</gene>
<comment type="caution">
    <text evidence="3">The sequence shown here is derived from an EMBL/GenBank/DDBJ whole genome shotgun (WGS) entry which is preliminary data.</text>
</comment>
<protein>
    <submittedName>
        <fullName evidence="3">Putative 3,4-dihydroxy-2-butanone kinase</fullName>
    </submittedName>
</protein>
<dbReference type="GO" id="GO:0005829">
    <property type="term" value="C:cytosol"/>
    <property type="evidence" value="ECO:0007669"/>
    <property type="project" value="TreeGrafter"/>
</dbReference>
<dbReference type="FunFam" id="3.40.50.10440:FF:000001">
    <property type="entry name" value="Dihydroxyacetone kinase, DhaK subunit"/>
    <property type="match status" value="1"/>
</dbReference>
<evidence type="ECO:0000259" key="2">
    <source>
        <dbReference type="PROSITE" id="PS51481"/>
    </source>
</evidence>
<evidence type="ECO:0000313" key="3">
    <source>
        <dbReference type="EMBL" id="PNG99735.1"/>
    </source>
</evidence>
<feature type="region of interest" description="Disordered" evidence="1">
    <location>
        <begin position="88"/>
        <end position="115"/>
    </location>
</feature>
<dbReference type="InterPro" id="IPR004006">
    <property type="entry name" value="DhaK_dom"/>
</dbReference>
<organism evidence="3 4">
    <name type="scientific">Tetrabaena socialis</name>
    <dbReference type="NCBI Taxonomy" id="47790"/>
    <lineage>
        <taxon>Eukaryota</taxon>
        <taxon>Viridiplantae</taxon>
        <taxon>Chlorophyta</taxon>
        <taxon>core chlorophytes</taxon>
        <taxon>Chlorophyceae</taxon>
        <taxon>CS clade</taxon>
        <taxon>Chlamydomonadales</taxon>
        <taxon>Tetrabaenaceae</taxon>
        <taxon>Tetrabaena</taxon>
    </lineage>
</organism>